<name>A0ABZ1TXZ9_9ACTN</name>
<gene>
    <name evidence="3" type="ORF">OHA16_13170</name>
</gene>
<feature type="signal peptide" evidence="2">
    <location>
        <begin position="1"/>
        <end position="26"/>
    </location>
</feature>
<evidence type="ECO:0000313" key="3">
    <source>
        <dbReference type="EMBL" id="WUQ83838.1"/>
    </source>
</evidence>
<keyword evidence="2" id="KW-0732">Signal</keyword>
<evidence type="ECO:0000313" key="4">
    <source>
        <dbReference type="Proteomes" id="UP001432222"/>
    </source>
</evidence>
<protein>
    <submittedName>
        <fullName evidence="3">Uncharacterized protein</fullName>
    </submittedName>
</protein>
<dbReference type="Proteomes" id="UP001432222">
    <property type="component" value="Chromosome"/>
</dbReference>
<sequence length="249" mass="27692">MSWKRCKEAAGVLLALLLIAISEASARGPSDRKLRKRATSPEAESRRTVAQERIHDLTARLSAVEGLEHVLTTFTDSCNRPDRGSSFGARPTDVLRCEMRSVSYFGVQGDITDVLARIREADIAAWGRRDRQGQDRPDSSGTITYAIDYHRNRGRYPDGRTMPAPVLKTTSLEIDWDRLDFPLVNRIKEATLPDPEAAGGGIYRRCSTVPQAPMSVTEARAHYGTVLRFVAISTNTSTREYYHAVPRGS</sequence>
<evidence type="ECO:0000256" key="2">
    <source>
        <dbReference type="SAM" id="SignalP"/>
    </source>
</evidence>
<evidence type="ECO:0000256" key="1">
    <source>
        <dbReference type="SAM" id="MobiDB-lite"/>
    </source>
</evidence>
<accession>A0ABZ1TXZ9</accession>
<feature type="region of interest" description="Disordered" evidence="1">
    <location>
        <begin position="30"/>
        <end position="50"/>
    </location>
</feature>
<feature type="chain" id="PRO_5045467318" evidence="2">
    <location>
        <begin position="27"/>
        <end position="249"/>
    </location>
</feature>
<proteinExistence type="predicted"/>
<reference evidence="3" key="1">
    <citation type="submission" date="2022-10" db="EMBL/GenBank/DDBJ databases">
        <title>The complete genomes of actinobacterial strains from the NBC collection.</title>
        <authorList>
            <person name="Joergensen T.S."/>
            <person name="Alvarez Arevalo M."/>
            <person name="Sterndorff E.B."/>
            <person name="Faurdal D."/>
            <person name="Vuksanovic O."/>
            <person name="Mourched A.-S."/>
            <person name="Charusanti P."/>
            <person name="Shaw S."/>
            <person name="Blin K."/>
            <person name="Weber T."/>
        </authorList>
    </citation>
    <scope>NUCLEOTIDE SEQUENCE</scope>
    <source>
        <strain evidence="3">NBC_00222</strain>
    </source>
</reference>
<dbReference type="RefSeq" id="WP_328954774.1">
    <property type="nucleotide sequence ID" value="NZ_CP108110.1"/>
</dbReference>
<keyword evidence="4" id="KW-1185">Reference proteome</keyword>
<dbReference type="EMBL" id="CP108110">
    <property type="protein sequence ID" value="WUQ83838.1"/>
    <property type="molecule type" value="Genomic_DNA"/>
</dbReference>
<organism evidence="3 4">
    <name type="scientific">Kitasatospora purpeofusca</name>
    <dbReference type="NCBI Taxonomy" id="67352"/>
    <lineage>
        <taxon>Bacteria</taxon>
        <taxon>Bacillati</taxon>
        <taxon>Actinomycetota</taxon>
        <taxon>Actinomycetes</taxon>
        <taxon>Kitasatosporales</taxon>
        <taxon>Streptomycetaceae</taxon>
        <taxon>Kitasatospora</taxon>
    </lineage>
</organism>